<evidence type="ECO:0000256" key="9">
    <source>
        <dbReference type="ARBA" id="ARBA00023201"/>
    </source>
</evidence>
<dbReference type="InParanoid" id="F6VJJ2"/>
<dbReference type="Gene3D" id="1.10.287.770">
    <property type="entry name" value="YojJ-like"/>
    <property type="match status" value="1"/>
</dbReference>
<keyword evidence="9 11" id="KW-0739">Sodium transport</keyword>
<dbReference type="Pfam" id="PF00858">
    <property type="entry name" value="ASC"/>
    <property type="match status" value="1"/>
</dbReference>
<feature type="transmembrane region" description="Helical" evidence="12">
    <location>
        <begin position="60"/>
        <end position="82"/>
    </location>
</feature>
<dbReference type="Proteomes" id="UP000008144">
    <property type="component" value="Chromosome 4"/>
</dbReference>
<dbReference type="GO" id="GO:0015280">
    <property type="term" value="F:ligand-gated sodium channel activity"/>
    <property type="evidence" value="ECO:0000318"/>
    <property type="project" value="GO_Central"/>
</dbReference>
<dbReference type="PANTHER" id="PTHR11690">
    <property type="entry name" value="AMILORIDE-SENSITIVE SODIUM CHANNEL-RELATED"/>
    <property type="match status" value="1"/>
</dbReference>
<keyword evidence="10 11" id="KW-0407">Ion channel</keyword>
<evidence type="ECO:0000256" key="8">
    <source>
        <dbReference type="ARBA" id="ARBA00023136"/>
    </source>
</evidence>
<keyword evidence="6" id="KW-0915">Sodium</keyword>
<dbReference type="OMA" id="NEIANMG"/>
<keyword evidence="7 11" id="KW-0406">Ion transport</keyword>
<evidence type="ECO:0000256" key="2">
    <source>
        <dbReference type="ARBA" id="ARBA00022448"/>
    </source>
</evidence>
<comment type="subcellular location">
    <subcellularLocation>
        <location evidence="1">Membrane</location>
        <topology evidence="1">Multi-pass membrane protein</topology>
    </subcellularLocation>
</comment>
<keyword evidence="3 11" id="KW-0894">Sodium channel</keyword>
<evidence type="ECO:0000256" key="7">
    <source>
        <dbReference type="ARBA" id="ARBA00023065"/>
    </source>
</evidence>
<name>F6VJJ2_CIOIN</name>
<evidence type="ECO:0000256" key="5">
    <source>
        <dbReference type="ARBA" id="ARBA00022989"/>
    </source>
</evidence>
<evidence type="ECO:0000256" key="11">
    <source>
        <dbReference type="RuleBase" id="RU000679"/>
    </source>
</evidence>
<keyword evidence="2 11" id="KW-0813">Transport</keyword>
<dbReference type="EMBL" id="EAAA01001998">
    <property type="status" value="NOT_ANNOTATED_CDS"/>
    <property type="molecule type" value="Genomic_DNA"/>
</dbReference>
<comment type="similarity">
    <text evidence="11">Belongs to the amiloride-sensitive sodium channel (TC 1.A.6) family.</text>
</comment>
<organism evidence="13 14">
    <name type="scientific">Ciona intestinalis</name>
    <name type="common">Transparent sea squirt</name>
    <name type="synonym">Ascidia intestinalis</name>
    <dbReference type="NCBI Taxonomy" id="7719"/>
    <lineage>
        <taxon>Eukaryota</taxon>
        <taxon>Metazoa</taxon>
        <taxon>Chordata</taxon>
        <taxon>Tunicata</taxon>
        <taxon>Ascidiacea</taxon>
        <taxon>Phlebobranchia</taxon>
        <taxon>Cionidae</taxon>
        <taxon>Ciona</taxon>
    </lineage>
</organism>
<sequence length="474" mass="53458">NNHTEQNGLSVLKRLNNRIRNNLRMKPKLGLRTKQKKLAVTFSEETSCHGILQIKNNAKIWLKVFWALLVLAAFSVLIWQIIDRINAYNKHETNTQISEEYVQSVHFPAVTICNSNRILYEAIQRIKKYFYFSSDEERLAMLTLSKAFDTGVPQNASVVQNLGLASNFSLREFMMAKGWRLDVGGALAFCGVSKTEVCSHVSNSLGLCWTLNAQRRQSIPGYPHGIHLIFITHQSDSTEDPISGNSETGIKFQVHSQDEPPQVESLGHSVGVGLWASVQMHKQEKSNMYSPWGACRPSNENLRFYSKYTLNACLKQCYDTLIQQTCNCRGPLMEYNYEDVVECTPIQVLNCTAPVRYAIESSYTPQKCGCYQPCNEVKYQTTLSYSSFNPKHSEFFEKGMNLSSGYLSENSVGISVYFDALSVTKHVESKAITESALLSDIGGQLGLWVGVSVVTLFELLQFLTSNIYCILIYL</sequence>
<evidence type="ECO:0000256" key="6">
    <source>
        <dbReference type="ARBA" id="ARBA00023053"/>
    </source>
</evidence>
<dbReference type="GeneTree" id="ENSGT00940000160549"/>
<reference evidence="13" key="2">
    <citation type="journal article" date="2008" name="Genome Biol.">
        <title>Improved genome assembly and evidence-based global gene model set for the chordate Ciona intestinalis: new insight into intron and operon populations.</title>
        <authorList>
            <person name="Satou Y."/>
            <person name="Mineta K."/>
            <person name="Ogasawara M."/>
            <person name="Sasakura Y."/>
            <person name="Shoguchi E."/>
            <person name="Ueno K."/>
            <person name="Yamada L."/>
            <person name="Matsumoto J."/>
            <person name="Wasserscheid J."/>
            <person name="Dewar K."/>
            <person name="Wiley G.B."/>
            <person name="Macmil S.L."/>
            <person name="Roe B.A."/>
            <person name="Zeller R.W."/>
            <person name="Hastings K.E."/>
            <person name="Lemaire P."/>
            <person name="Lindquist E."/>
            <person name="Endo T."/>
            <person name="Hotta K."/>
            <person name="Inaba K."/>
        </authorList>
    </citation>
    <scope>NUCLEOTIDE SEQUENCE [LARGE SCALE GENOMIC DNA]</scope>
    <source>
        <strain evidence="13">wild type</strain>
    </source>
</reference>
<keyword evidence="5 12" id="KW-1133">Transmembrane helix</keyword>
<reference evidence="14" key="1">
    <citation type="journal article" date="2002" name="Science">
        <title>The draft genome of Ciona intestinalis: insights into chordate and vertebrate origins.</title>
        <authorList>
            <person name="Dehal P."/>
            <person name="Satou Y."/>
            <person name="Campbell R.K."/>
            <person name="Chapman J."/>
            <person name="Degnan B."/>
            <person name="De Tomaso A."/>
            <person name="Davidson B."/>
            <person name="Di Gregorio A."/>
            <person name="Gelpke M."/>
            <person name="Goodstein D.M."/>
            <person name="Harafuji N."/>
            <person name="Hastings K.E."/>
            <person name="Ho I."/>
            <person name="Hotta K."/>
            <person name="Huang W."/>
            <person name="Kawashima T."/>
            <person name="Lemaire P."/>
            <person name="Martinez D."/>
            <person name="Meinertzhagen I.A."/>
            <person name="Necula S."/>
            <person name="Nonaka M."/>
            <person name="Putnam N."/>
            <person name="Rash S."/>
            <person name="Saiga H."/>
            <person name="Satake M."/>
            <person name="Terry A."/>
            <person name="Yamada L."/>
            <person name="Wang H.G."/>
            <person name="Awazu S."/>
            <person name="Azumi K."/>
            <person name="Boore J."/>
            <person name="Branno M."/>
            <person name="Chin-Bow S."/>
            <person name="DeSantis R."/>
            <person name="Doyle S."/>
            <person name="Francino P."/>
            <person name="Keys D.N."/>
            <person name="Haga S."/>
            <person name="Hayashi H."/>
            <person name="Hino K."/>
            <person name="Imai K.S."/>
            <person name="Inaba K."/>
            <person name="Kano S."/>
            <person name="Kobayashi K."/>
            <person name="Kobayashi M."/>
            <person name="Lee B.I."/>
            <person name="Makabe K.W."/>
            <person name="Manohar C."/>
            <person name="Matassi G."/>
            <person name="Medina M."/>
            <person name="Mochizuki Y."/>
            <person name="Mount S."/>
            <person name="Morishita T."/>
            <person name="Miura S."/>
            <person name="Nakayama A."/>
            <person name="Nishizaka S."/>
            <person name="Nomoto H."/>
            <person name="Ohta F."/>
            <person name="Oishi K."/>
            <person name="Rigoutsos I."/>
            <person name="Sano M."/>
            <person name="Sasaki A."/>
            <person name="Sasakura Y."/>
            <person name="Shoguchi E."/>
            <person name="Shin-i T."/>
            <person name="Spagnuolo A."/>
            <person name="Stainier D."/>
            <person name="Suzuki M.M."/>
            <person name="Tassy O."/>
            <person name="Takatori N."/>
            <person name="Tokuoka M."/>
            <person name="Yagi K."/>
            <person name="Yoshizaki F."/>
            <person name="Wada S."/>
            <person name="Zhang C."/>
            <person name="Hyatt P.D."/>
            <person name="Larimer F."/>
            <person name="Detter C."/>
            <person name="Doggett N."/>
            <person name="Glavina T."/>
            <person name="Hawkins T."/>
            <person name="Richardson P."/>
            <person name="Lucas S."/>
            <person name="Kohara Y."/>
            <person name="Levine M."/>
            <person name="Satoh N."/>
            <person name="Rokhsar D.S."/>
        </authorList>
    </citation>
    <scope>NUCLEOTIDE SEQUENCE [LARGE SCALE GENOMIC DNA]</scope>
</reference>
<keyword evidence="8 12" id="KW-0472">Membrane</keyword>
<dbReference type="Gene3D" id="1.10.287.820">
    <property type="entry name" value="Acid-sensing ion channel domain"/>
    <property type="match status" value="1"/>
</dbReference>
<keyword evidence="14" id="KW-1185">Reference proteome</keyword>
<evidence type="ECO:0000256" key="4">
    <source>
        <dbReference type="ARBA" id="ARBA00022692"/>
    </source>
</evidence>
<dbReference type="PRINTS" id="PR01078">
    <property type="entry name" value="AMINACHANNEL"/>
</dbReference>
<accession>F6VJJ2</accession>
<dbReference type="EMBL" id="EAAA01001999">
    <property type="status" value="NOT_ANNOTATED_CDS"/>
    <property type="molecule type" value="Genomic_DNA"/>
</dbReference>
<evidence type="ECO:0000256" key="3">
    <source>
        <dbReference type="ARBA" id="ARBA00022461"/>
    </source>
</evidence>
<dbReference type="InterPro" id="IPR001873">
    <property type="entry name" value="ENaC"/>
</dbReference>
<reference evidence="13" key="3">
    <citation type="submission" date="2025-08" db="UniProtKB">
        <authorList>
            <consortium name="Ensembl"/>
        </authorList>
    </citation>
    <scope>IDENTIFICATION</scope>
</reference>
<dbReference type="STRING" id="7719.ENSCINP00000028067"/>
<evidence type="ECO:0000256" key="12">
    <source>
        <dbReference type="SAM" id="Phobius"/>
    </source>
</evidence>
<dbReference type="GO" id="GO:0005886">
    <property type="term" value="C:plasma membrane"/>
    <property type="evidence" value="ECO:0000318"/>
    <property type="project" value="GO_Central"/>
</dbReference>
<keyword evidence="4 11" id="KW-0812">Transmembrane</keyword>
<dbReference type="PANTHER" id="PTHR11690:SF286">
    <property type="entry name" value="ACID-SENSING ION CHANNEL 5"/>
    <property type="match status" value="1"/>
</dbReference>
<proteinExistence type="inferred from homology"/>
<dbReference type="AlphaFoldDB" id="F6VJJ2"/>
<evidence type="ECO:0000313" key="13">
    <source>
        <dbReference type="Ensembl" id="ENSCINP00000028067.2"/>
    </source>
</evidence>
<reference evidence="13" key="4">
    <citation type="submission" date="2025-09" db="UniProtKB">
        <authorList>
            <consortium name="Ensembl"/>
        </authorList>
    </citation>
    <scope>IDENTIFICATION</scope>
</reference>
<evidence type="ECO:0000256" key="10">
    <source>
        <dbReference type="ARBA" id="ARBA00023303"/>
    </source>
</evidence>
<dbReference type="HOGENOM" id="CLU_020415_4_0_1"/>
<protein>
    <submittedName>
        <fullName evidence="13">Uncharacterized protein</fullName>
    </submittedName>
</protein>
<evidence type="ECO:0000256" key="1">
    <source>
        <dbReference type="ARBA" id="ARBA00004141"/>
    </source>
</evidence>
<dbReference type="GO" id="GO:0035725">
    <property type="term" value="P:sodium ion transmembrane transport"/>
    <property type="evidence" value="ECO:0000318"/>
    <property type="project" value="GO_Central"/>
</dbReference>
<dbReference type="Ensembl" id="ENSCINT00000028313.2">
    <property type="protein sequence ID" value="ENSCINP00000028067.2"/>
    <property type="gene ID" value="ENSCING00000016079.2"/>
</dbReference>
<evidence type="ECO:0000313" key="14">
    <source>
        <dbReference type="Proteomes" id="UP000008144"/>
    </source>
</evidence>